<dbReference type="EMBL" id="JAKUDL010000002">
    <property type="protein sequence ID" value="MCH4294223.1"/>
    <property type="molecule type" value="Genomic_DNA"/>
</dbReference>
<accession>A0AAJ1BGD8</accession>
<sequence length="186" mass="21033">MARLRVEGLPAVSRELERIRKAQAPAIAAAVEAATSFGHKLAVDEVYRRYGFRERAYVEQHLTVSFNPRTLEGRVIGRYRPSSLSRFIVRENTRTSKLGGKVVRDGVTIASIRNQPNWLKGAFTYIGRNGNRLVAERSKGDNSWRSLKGRKTLYGPSVAGSFAVIRSQIEPPIIQHLRDRYRQLAK</sequence>
<dbReference type="AlphaFoldDB" id="A0AAJ1BGD8"/>
<evidence type="ECO:0000313" key="2">
    <source>
        <dbReference type="Proteomes" id="UP001297581"/>
    </source>
</evidence>
<reference evidence="1 2" key="1">
    <citation type="submission" date="2022-02" db="EMBL/GenBank/DDBJ databases">
        <title>The genome sequence of Shewanella sp. 3B26.</title>
        <authorList>
            <person name="Du J."/>
        </authorList>
    </citation>
    <scope>NUCLEOTIDE SEQUENCE [LARGE SCALE GENOMIC DNA]</scope>
    <source>
        <strain evidence="1 2">3B26</strain>
    </source>
</reference>
<proteinExistence type="predicted"/>
<keyword evidence="2" id="KW-1185">Reference proteome</keyword>
<dbReference type="RefSeq" id="WP_240590614.1">
    <property type="nucleotide sequence ID" value="NZ_JAKUDL010000002.1"/>
</dbReference>
<dbReference type="Proteomes" id="UP001297581">
    <property type="component" value="Unassembled WGS sequence"/>
</dbReference>
<comment type="caution">
    <text evidence="1">The sequence shown here is derived from an EMBL/GenBank/DDBJ whole genome shotgun (WGS) entry which is preliminary data.</text>
</comment>
<name>A0AAJ1BGD8_9GAMM</name>
<gene>
    <name evidence="1" type="ORF">MJ923_07880</name>
</gene>
<protein>
    <submittedName>
        <fullName evidence="1">Uncharacterized protein</fullName>
    </submittedName>
</protein>
<organism evidence="1 2">
    <name type="scientific">Shewanella zhuhaiensis</name>
    <dbReference type="NCBI Taxonomy" id="2919576"/>
    <lineage>
        <taxon>Bacteria</taxon>
        <taxon>Pseudomonadati</taxon>
        <taxon>Pseudomonadota</taxon>
        <taxon>Gammaproteobacteria</taxon>
        <taxon>Alteromonadales</taxon>
        <taxon>Shewanellaceae</taxon>
        <taxon>Shewanella</taxon>
    </lineage>
</organism>
<evidence type="ECO:0000313" key="1">
    <source>
        <dbReference type="EMBL" id="MCH4294223.1"/>
    </source>
</evidence>